<dbReference type="OrthoDB" id="6077919at2759"/>
<gene>
    <name evidence="12" type="ORF">CVT24_007524</name>
</gene>
<organism evidence="12 13">
    <name type="scientific">Panaeolus cyanescens</name>
    <dbReference type="NCBI Taxonomy" id="181874"/>
    <lineage>
        <taxon>Eukaryota</taxon>
        <taxon>Fungi</taxon>
        <taxon>Dikarya</taxon>
        <taxon>Basidiomycota</taxon>
        <taxon>Agaricomycotina</taxon>
        <taxon>Agaricomycetes</taxon>
        <taxon>Agaricomycetidae</taxon>
        <taxon>Agaricales</taxon>
        <taxon>Agaricineae</taxon>
        <taxon>Galeropsidaceae</taxon>
        <taxon>Panaeolus</taxon>
    </lineage>
</organism>
<dbReference type="PROSITE" id="PS00028">
    <property type="entry name" value="ZINC_FINGER_C2H2_1"/>
    <property type="match status" value="2"/>
</dbReference>
<keyword evidence="2" id="KW-0479">Metal-binding</keyword>
<evidence type="ECO:0000256" key="4">
    <source>
        <dbReference type="ARBA" id="ARBA00022771"/>
    </source>
</evidence>
<dbReference type="STRING" id="181874.A0A409YL80"/>
<comment type="similarity">
    <text evidence="1">Belongs to the krueppel C2H2-type zinc-finger protein family.</text>
</comment>
<feature type="compositionally biased region" description="Basic and acidic residues" evidence="10">
    <location>
        <begin position="140"/>
        <end position="151"/>
    </location>
</feature>
<feature type="domain" description="C2H2-type" evidence="11">
    <location>
        <begin position="214"/>
        <end position="238"/>
    </location>
</feature>
<protein>
    <recommendedName>
        <fullName evidence="11">C2H2-type domain-containing protein</fullName>
    </recommendedName>
</protein>
<evidence type="ECO:0000256" key="3">
    <source>
        <dbReference type="ARBA" id="ARBA00022737"/>
    </source>
</evidence>
<dbReference type="Pfam" id="PF00096">
    <property type="entry name" value="zf-C2H2"/>
    <property type="match status" value="2"/>
</dbReference>
<dbReference type="GO" id="GO:0000981">
    <property type="term" value="F:DNA-binding transcription factor activity, RNA polymerase II-specific"/>
    <property type="evidence" value="ECO:0007669"/>
    <property type="project" value="UniProtKB-ARBA"/>
</dbReference>
<keyword evidence="7" id="KW-0804">Transcription</keyword>
<keyword evidence="5" id="KW-0862">Zinc</keyword>
<dbReference type="PANTHER" id="PTHR23235:SF120">
    <property type="entry name" value="KRUPPEL-LIKE FACTOR 15"/>
    <property type="match status" value="1"/>
</dbReference>
<evidence type="ECO:0000256" key="8">
    <source>
        <dbReference type="ARBA" id="ARBA00023242"/>
    </source>
</evidence>
<evidence type="ECO:0000256" key="10">
    <source>
        <dbReference type="SAM" id="MobiDB-lite"/>
    </source>
</evidence>
<keyword evidence="3" id="KW-0677">Repeat</keyword>
<keyword evidence="4 9" id="KW-0863">Zinc-finger</keyword>
<evidence type="ECO:0000313" key="12">
    <source>
        <dbReference type="EMBL" id="PPR03782.1"/>
    </source>
</evidence>
<evidence type="ECO:0000256" key="2">
    <source>
        <dbReference type="ARBA" id="ARBA00022723"/>
    </source>
</evidence>
<feature type="region of interest" description="Disordered" evidence="10">
    <location>
        <begin position="128"/>
        <end position="186"/>
    </location>
</feature>
<reference evidence="12 13" key="1">
    <citation type="journal article" date="2018" name="Evol. Lett.">
        <title>Horizontal gene cluster transfer increased hallucinogenic mushroom diversity.</title>
        <authorList>
            <person name="Reynolds H.T."/>
            <person name="Vijayakumar V."/>
            <person name="Gluck-Thaler E."/>
            <person name="Korotkin H.B."/>
            <person name="Matheny P.B."/>
            <person name="Slot J.C."/>
        </authorList>
    </citation>
    <scope>NUCLEOTIDE SEQUENCE [LARGE SCALE GENOMIC DNA]</scope>
    <source>
        <strain evidence="12 13">2629</strain>
    </source>
</reference>
<dbReference type="InterPro" id="IPR013087">
    <property type="entry name" value="Znf_C2H2_type"/>
</dbReference>
<evidence type="ECO:0000256" key="7">
    <source>
        <dbReference type="ARBA" id="ARBA00023163"/>
    </source>
</evidence>
<sequence length="293" mass="31783">MTSSTFRDNVTWFRPSTGSHGTGFRDYMARMATDDESRPPTPLHISPPLSCLRGTANDDIDNESTESDGFRPSSSSSSSSGEYVLSRHQRPTSAGTSSRSREGVMRLESILNDVSVDPSYALWVAADRRRQSTEPVSTAEDAHVDSRERAGSEGATMCSGPDVTYSETESEVSSNNGGSGPNKRAHRCTECGKAFPRPSGLRTHMSIHTKEKPFVCVHPGCGRTFSVASNARRHMRLHGIGLDPETSSPEQLSPLKVDFEQPIVVEPPRGGSVGIEGPRRLKWSSSRVKTSGT</sequence>
<dbReference type="GO" id="GO:0000978">
    <property type="term" value="F:RNA polymerase II cis-regulatory region sequence-specific DNA binding"/>
    <property type="evidence" value="ECO:0007669"/>
    <property type="project" value="TreeGrafter"/>
</dbReference>
<keyword evidence="6" id="KW-0805">Transcription regulation</keyword>
<name>A0A409YL80_9AGAR</name>
<dbReference type="Proteomes" id="UP000284842">
    <property type="component" value="Unassembled WGS sequence"/>
</dbReference>
<dbReference type="FunFam" id="3.30.160.60:FF:000125">
    <property type="entry name" value="Putative zinc finger protein 143"/>
    <property type="match status" value="1"/>
</dbReference>
<comment type="caution">
    <text evidence="12">The sequence shown here is derived from an EMBL/GenBank/DDBJ whole genome shotgun (WGS) entry which is preliminary data.</text>
</comment>
<accession>A0A409YL80</accession>
<evidence type="ECO:0000256" key="1">
    <source>
        <dbReference type="ARBA" id="ARBA00006991"/>
    </source>
</evidence>
<evidence type="ECO:0000259" key="11">
    <source>
        <dbReference type="PROSITE" id="PS50157"/>
    </source>
</evidence>
<feature type="compositionally biased region" description="Polar residues" evidence="10">
    <location>
        <begin position="283"/>
        <end position="293"/>
    </location>
</feature>
<dbReference type="Gene3D" id="3.30.160.60">
    <property type="entry name" value="Classic Zinc Finger"/>
    <property type="match status" value="2"/>
</dbReference>
<evidence type="ECO:0000256" key="5">
    <source>
        <dbReference type="ARBA" id="ARBA00022833"/>
    </source>
</evidence>
<dbReference type="FunFam" id="3.30.160.60:FF:000761">
    <property type="entry name" value="Zinc finger protein 449"/>
    <property type="match status" value="1"/>
</dbReference>
<dbReference type="PROSITE" id="PS50157">
    <property type="entry name" value="ZINC_FINGER_C2H2_2"/>
    <property type="match status" value="2"/>
</dbReference>
<evidence type="ECO:0000256" key="9">
    <source>
        <dbReference type="PROSITE-ProRule" id="PRU00042"/>
    </source>
</evidence>
<feature type="region of interest" description="Disordered" evidence="10">
    <location>
        <begin position="265"/>
        <end position="293"/>
    </location>
</feature>
<dbReference type="InParanoid" id="A0A409YL80"/>
<dbReference type="EMBL" id="NHTK01001020">
    <property type="protein sequence ID" value="PPR03782.1"/>
    <property type="molecule type" value="Genomic_DNA"/>
</dbReference>
<dbReference type="InterPro" id="IPR036236">
    <property type="entry name" value="Znf_C2H2_sf"/>
</dbReference>
<dbReference type="AlphaFoldDB" id="A0A409YL80"/>
<keyword evidence="13" id="KW-1185">Reference proteome</keyword>
<feature type="domain" description="C2H2-type" evidence="11">
    <location>
        <begin position="186"/>
        <end position="213"/>
    </location>
</feature>
<dbReference type="GO" id="GO:0008270">
    <property type="term" value="F:zinc ion binding"/>
    <property type="evidence" value="ECO:0007669"/>
    <property type="project" value="UniProtKB-KW"/>
</dbReference>
<dbReference type="PANTHER" id="PTHR23235">
    <property type="entry name" value="KRUEPPEL-LIKE TRANSCRIPTION FACTOR"/>
    <property type="match status" value="1"/>
</dbReference>
<dbReference type="SMART" id="SM00355">
    <property type="entry name" value="ZnF_C2H2"/>
    <property type="match status" value="2"/>
</dbReference>
<evidence type="ECO:0000313" key="13">
    <source>
        <dbReference type="Proteomes" id="UP000284842"/>
    </source>
</evidence>
<dbReference type="SUPFAM" id="SSF57667">
    <property type="entry name" value="beta-beta-alpha zinc fingers"/>
    <property type="match status" value="1"/>
</dbReference>
<proteinExistence type="inferred from homology"/>
<feature type="region of interest" description="Disordered" evidence="10">
    <location>
        <begin position="1"/>
        <end position="102"/>
    </location>
</feature>
<feature type="compositionally biased region" description="Polar residues" evidence="10">
    <location>
        <begin position="1"/>
        <end position="19"/>
    </location>
</feature>
<evidence type="ECO:0000256" key="6">
    <source>
        <dbReference type="ARBA" id="ARBA00023015"/>
    </source>
</evidence>
<keyword evidence="8" id="KW-0539">Nucleus</keyword>